<organism evidence="1 2">
    <name type="scientific">Candidatus Limivivens intestinipullorum</name>
    <dbReference type="NCBI Taxonomy" id="2840858"/>
    <lineage>
        <taxon>Bacteria</taxon>
        <taxon>Bacillati</taxon>
        <taxon>Bacillota</taxon>
        <taxon>Clostridia</taxon>
        <taxon>Lachnospirales</taxon>
        <taxon>Lachnospiraceae</taxon>
        <taxon>Lachnospiraceae incertae sedis</taxon>
        <taxon>Candidatus Limivivens</taxon>
    </lineage>
</organism>
<accession>A0A9D1EUM2</accession>
<proteinExistence type="predicted"/>
<reference evidence="1" key="1">
    <citation type="submission" date="2020-10" db="EMBL/GenBank/DDBJ databases">
        <authorList>
            <person name="Gilroy R."/>
        </authorList>
    </citation>
    <scope>NUCLEOTIDE SEQUENCE</scope>
    <source>
        <strain evidence="1">CHK190-19873</strain>
    </source>
</reference>
<protein>
    <submittedName>
        <fullName evidence="1">Uncharacterized protein</fullName>
    </submittedName>
</protein>
<name>A0A9D1EUM2_9FIRM</name>
<evidence type="ECO:0000313" key="1">
    <source>
        <dbReference type="EMBL" id="HIS32243.1"/>
    </source>
</evidence>
<dbReference type="EMBL" id="DVIQ01000073">
    <property type="protein sequence ID" value="HIS32243.1"/>
    <property type="molecule type" value="Genomic_DNA"/>
</dbReference>
<reference evidence="1" key="2">
    <citation type="journal article" date="2021" name="PeerJ">
        <title>Extensive microbial diversity within the chicken gut microbiome revealed by metagenomics and culture.</title>
        <authorList>
            <person name="Gilroy R."/>
            <person name="Ravi A."/>
            <person name="Getino M."/>
            <person name="Pursley I."/>
            <person name="Horton D.L."/>
            <person name="Alikhan N.F."/>
            <person name="Baker D."/>
            <person name="Gharbi K."/>
            <person name="Hall N."/>
            <person name="Watson M."/>
            <person name="Adriaenssens E.M."/>
            <person name="Foster-Nyarko E."/>
            <person name="Jarju S."/>
            <person name="Secka A."/>
            <person name="Antonio M."/>
            <person name="Oren A."/>
            <person name="Chaudhuri R.R."/>
            <person name="La Ragione R."/>
            <person name="Hildebrand F."/>
            <person name="Pallen M.J."/>
        </authorList>
    </citation>
    <scope>NUCLEOTIDE SEQUENCE</scope>
    <source>
        <strain evidence="1">CHK190-19873</strain>
    </source>
</reference>
<dbReference type="AlphaFoldDB" id="A0A9D1EUM2"/>
<sequence length="66" mass="7845">MKVKWLNEYCHVCGSQLNTWDKRLSKTLAYKHPVCEKCIAKEYDMEIDALRSRMENFFGMRPCQGL</sequence>
<gene>
    <name evidence="1" type="ORF">IAB44_11975</name>
</gene>
<evidence type="ECO:0000313" key="2">
    <source>
        <dbReference type="Proteomes" id="UP000823935"/>
    </source>
</evidence>
<dbReference type="Proteomes" id="UP000823935">
    <property type="component" value="Unassembled WGS sequence"/>
</dbReference>
<comment type="caution">
    <text evidence="1">The sequence shown here is derived from an EMBL/GenBank/DDBJ whole genome shotgun (WGS) entry which is preliminary data.</text>
</comment>